<dbReference type="Gramene" id="OIW01624">
    <property type="protein sequence ID" value="OIW01624"/>
    <property type="gene ID" value="TanjilG_22668"/>
</dbReference>
<gene>
    <name evidence="1" type="ORF">TanjilG_22668</name>
</gene>
<reference evidence="1 2" key="1">
    <citation type="journal article" date="2017" name="Plant Biotechnol. J.">
        <title>A comprehensive draft genome sequence for lupin (Lupinus angustifolius), an emerging health food: insights into plant-microbe interactions and legume evolution.</title>
        <authorList>
            <person name="Hane J.K."/>
            <person name="Ming Y."/>
            <person name="Kamphuis L.G."/>
            <person name="Nelson M.N."/>
            <person name="Garg G."/>
            <person name="Atkins C.A."/>
            <person name="Bayer P.E."/>
            <person name="Bravo A."/>
            <person name="Bringans S."/>
            <person name="Cannon S."/>
            <person name="Edwards D."/>
            <person name="Foley R."/>
            <person name="Gao L.L."/>
            <person name="Harrison M.J."/>
            <person name="Huang W."/>
            <person name="Hurgobin B."/>
            <person name="Li S."/>
            <person name="Liu C.W."/>
            <person name="McGrath A."/>
            <person name="Morahan G."/>
            <person name="Murray J."/>
            <person name="Weller J."/>
            <person name="Jian J."/>
            <person name="Singh K.B."/>
        </authorList>
    </citation>
    <scope>NUCLEOTIDE SEQUENCE [LARGE SCALE GENOMIC DNA]</scope>
    <source>
        <strain evidence="2">cv. Tanjil</strain>
        <tissue evidence="1">Whole plant</tissue>
    </source>
</reference>
<evidence type="ECO:0000313" key="2">
    <source>
        <dbReference type="Proteomes" id="UP000188354"/>
    </source>
</evidence>
<dbReference type="Proteomes" id="UP000188354">
    <property type="component" value="Chromosome LG11"/>
</dbReference>
<protein>
    <submittedName>
        <fullName evidence="1">Uncharacterized protein</fullName>
    </submittedName>
</protein>
<dbReference type="EMBL" id="CM007371">
    <property type="protein sequence ID" value="OIW01624.1"/>
    <property type="molecule type" value="Genomic_DNA"/>
</dbReference>
<accession>A0A1J7GM79</accession>
<name>A0A1J7GM79_LUPAN</name>
<sequence>MQQKHYDMHQNDEEHEHKIEQHELRIGRQHRDGKLEGRHHKLEEYGPLVKYGDEGSLTKACIDDHALIELYRQIHQPWSNFLTEIHQNKTRHATLIHEYKARHDLDQIGRIMMHQYFSQVLLVQ</sequence>
<organism evidence="1 2">
    <name type="scientific">Lupinus angustifolius</name>
    <name type="common">Narrow-leaved blue lupine</name>
    <dbReference type="NCBI Taxonomy" id="3871"/>
    <lineage>
        <taxon>Eukaryota</taxon>
        <taxon>Viridiplantae</taxon>
        <taxon>Streptophyta</taxon>
        <taxon>Embryophyta</taxon>
        <taxon>Tracheophyta</taxon>
        <taxon>Spermatophyta</taxon>
        <taxon>Magnoliopsida</taxon>
        <taxon>eudicotyledons</taxon>
        <taxon>Gunneridae</taxon>
        <taxon>Pentapetalae</taxon>
        <taxon>rosids</taxon>
        <taxon>fabids</taxon>
        <taxon>Fabales</taxon>
        <taxon>Fabaceae</taxon>
        <taxon>Papilionoideae</taxon>
        <taxon>50 kb inversion clade</taxon>
        <taxon>genistoids sensu lato</taxon>
        <taxon>core genistoids</taxon>
        <taxon>Genisteae</taxon>
        <taxon>Lupinus</taxon>
    </lineage>
</organism>
<keyword evidence="2" id="KW-1185">Reference proteome</keyword>
<dbReference type="AlphaFoldDB" id="A0A1J7GM79"/>
<proteinExistence type="predicted"/>
<evidence type="ECO:0000313" key="1">
    <source>
        <dbReference type="EMBL" id="OIW01624.1"/>
    </source>
</evidence>